<gene>
    <name evidence="7" type="ORF">GQ607_015012</name>
</gene>
<proteinExistence type="predicted"/>
<keyword evidence="4 6" id="KW-1133">Transmembrane helix</keyword>
<dbReference type="SUPFAM" id="SSF103473">
    <property type="entry name" value="MFS general substrate transporter"/>
    <property type="match status" value="1"/>
</dbReference>
<organism evidence="7 8">
    <name type="scientific">Colletotrichum asianum</name>
    <dbReference type="NCBI Taxonomy" id="702518"/>
    <lineage>
        <taxon>Eukaryota</taxon>
        <taxon>Fungi</taxon>
        <taxon>Dikarya</taxon>
        <taxon>Ascomycota</taxon>
        <taxon>Pezizomycotina</taxon>
        <taxon>Sordariomycetes</taxon>
        <taxon>Hypocreomycetidae</taxon>
        <taxon>Glomerellales</taxon>
        <taxon>Glomerellaceae</taxon>
        <taxon>Colletotrichum</taxon>
        <taxon>Colletotrichum gloeosporioides species complex</taxon>
    </lineage>
</organism>
<dbReference type="GO" id="GO:0016020">
    <property type="term" value="C:membrane"/>
    <property type="evidence" value="ECO:0007669"/>
    <property type="project" value="UniProtKB-SubCell"/>
</dbReference>
<evidence type="ECO:0000256" key="6">
    <source>
        <dbReference type="SAM" id="Phobius"/>
    </source>
</evidence>
<accession>A0A8H3W3R4</accession>
<keyword evidence="3 6" id="KW-0812">Transmembrane</keyword>
<evidence type="ECO:0000256" key="4">
    <source>
        <dbReference type="ARBA" id="ARBA00022989"/>
    </source>
</evidence>
<dbReference type="Proteomes" id="UP000434172">
    <property type="component" value="Unassembled WGS sequence"/>
</dbReference>
<feature type="transmembrane region" description="Helical" evidence="6">
    <location>
        <begin position="120"/>
        <end position="138"/>
    </location>
</feature>
<dbReference type="Gene3D" id="1.20.1250.20">
    <property type="entry name" value="MFS general substrate transporter like domains"/>
    <property type="match status" value="1"/>
</dbReference>
<dbReference type="AlphaFoldDB" id="A0A8H3W3R4"/>
<dbReference type="PANTHER" id="PTHR23511">
    <property type="entry name" value="SYNAPTIC VESICLE GLYCOPROTEIN 2"/>
    <property type="match status" value="1"/>
</dbReference>
<keyword evidence="5 6" id="KW-0472">Membrane</keyword>
<sequence length="240" mass="26341">MDAISHKIVLSLRLWNTTRHAALGFGVDIIGRRHAFNVSLVVCSVSCIITDAVPNWESLGFFIAILGFGAGSNLIMDTAVFLNGVSFSQAVAGFLAWGFLESESWNCSDAASCTEANNWKWRYTMFTGGALVFVMHVLRVTVLKLKETPKDLLVSTYLANKGAIFHRTQFETWRNYALINISGIPGPIVAVFMCNTMLGRKYTIAIGAMITMASFFAHTAVQTSMQDLTLTCVTAFCINI</sequence>
<evidence type="ECO:0000256" key="1">
    <source>
        <dbReference type="ARBA" id="ARBA00004141"/>
    </source>
</evidence>
<comment type="subcellular location">
    <subcellularLocation>
        <location evidence="1">Membrane</location>
        <topology evidence="1">Multi-pass membrane protein</topology>
    </subcellularLocation>
</comment>
<dbReference type="EMBL" id="WOWK01000124">
    <property type="protein sequence ID" value="KAF0317702.1"/>
    <property type="molecule type" value="Genomic_DNA"/>
</dbReference>
<feature type="transmembrane region" description="Helical" evidence="6">
    <location>
        <begin position="59"/>
        <end position="75"/>
    </location>
</feature>
<evidence type="ECO:0000313" key="7">
    <source>
        <dbReference type="EMBL" id="KAF0317702.1"/>
    </source>
</evidence>
<comment type="caution">
    <text evidence="7">The sequence shown here is derived from an EMBL/GenBank/DDBJ whole genome shotgun (WGS) entry which is preliminary data.</text>
</comment>
<dbReference type="InterPro" id="IPR036259">
    <property type="entry name" value="MFS_trans_sf"/>
</dbReference>
<feature type="transmembrane region" description="Helical" evidence="6">
    <location>
        <begin position="202"/>
        <end position="221"/>
    </location>
</feature>
<dbReference type="OrthoDB" id="10422310at2759"/>
<dbReference type="PANTHER" id="PTHR23511:SF4">
    <property type="entry name" value="MAJOR FACILITATOR SUPERFAMILY (MFS) PROFILE DOMAIN-CONTAINING PROTEIN"/>
    <property type="match status" value="1"/>
</dbReference>
<name>A0A8H3W3R4_9PEZI</name>
<evidence type="ECO:0000313" key="8">
    <source>
        <dbReference type="Proteomes" id="UP000434172"/>
    </source>
</evidence>
<keyword evidence="8" id="KW-1185">Reference proteome</keyword>
<evidence type="ECO:0000256" key="3">
    <source>
        <dbReference type="ARBA" id="ARBA00022692"/>
    </source>
</evidence>
<keyword evidence="2" id="KW-0813">Transport</keyword>
<protein>
    <submittedName>
        <fullName evidence="7">Major facilitator superfamily transporter</fullName>
    </submittedName>
</protein>
<reference evidence="7 8" key="1">
    <citation type="submission" date="2019-12" db="EMBL/GenBank/DDBJ databases">
        <title>A genome sequence resource for the geographically widespread anthracnose pathogen Colletotrichum asianum.</title>
        <authorList>
            <person name="Meng Y."/>
        </authorList>
    </citation>
    <scope>NUCLEOTIDE SEQUENCE [LARGE SCALE GENOMIC DNA]</scope>
    <source>
        <strain evidence="7 8">ICMP 18580</strain>
    </source>
</reference>
<evidence type="ECO:0000256" key="2">
    <source>
        <dbReference type="ARBA" id="ARBA00022448"/>
    </source>
</evidence>
<evidence type="ECO:0000256" key="5">
    <source>
        <dbReference type="ARBA" id="ARBA00023136"/>
    </source>
</evidence>